<dbReference type="Pfam" id="PF10184">
    <property type="entry name" value="DUF2358"/>
    <property type="match status" value="1"/>
</dbReference>
<dbReference type="SUPFAM" id="SSF54427">
    <property type="entry name" value="NTF2-like"/>
    <property type="match status" value="1"/>
</dbReference>
<comment type="similarity">
    <text evidence="1">Belongs to the HEBP family.</text>
</comment>
<evidence type="ECO:0000256" key="1">
    <source>
        <dbReference type="ARBA" id="ARBA00009817"/>
    </source>
</evidence>
<dbReference type="InterPro" id="IPR006917">
    <property type="entry name" value="SOUL_heme-bd"/>
</dbReference>
<dbReference type="SUPFAM" id="SSF55136">
    <property type="entry name" value="Probable bacterial effector-binding domain"/>
    <property type="match status" value="1"/>
</dbReference>
<dbReference type="InterPro" id="IPR018790">
    <property type="entry name" value="DUF2358"/>
</dbReference>
<dbReference type="Pfam" id="PF04832">
    <property type="entry name" value="SOUL"/>
    <property type="match status" value="1"/>
</dbReference>
<organism evidence="2">
    <name type="scientific">Picea sitchensis</name>
    <name type="common">Sitka spruce</name>
    <name type="synonym">Pinus sitchensis</name>
    <dbReference type="NCBI Taxonomy" id="3332"/>
    <lineage>
        <taxon>Eukaryota</taxon>
        <taxon>Viridiplantae</taxon>
        <taxon>Streptophyta</taxon>
        <taxon>Embryophyta</taxon>
        <taxon>Tracheophyta</taxon>
        <taxon>Spermatophyta</taxon>
        <taxon>Pinopsida</taxon>
        <taxon>Pinidae</taxon>
        <taxon>Conifers I</taxon>
        <taxon>Pinales</taxon>
        <taxon>Pinaceae</taxon>
        <taxon>Picea</taxon>
    </lineage>
</organism>
<dbReference type="PANTHER" id="PTHR11220:SF50">
    <property type="entry name" value="SOUL HEME-BINDING FAMILY PROTEIN"/>
    <property type="match status" value="1"/>
</dbReference>
<sequence length="417" mass="48276">MRSSSAAVYSLSSFRFISHSQSNCRASQKSNSSIHVSFRTSFVSKDRLRTGLNSSYQVGGWNWKWGKVENLSNRASSSSSSVAPADLEDVQEQCSEQEKLMRELTAFLEKDLPHLFDEQGIDRRMYDKSVEFKDPITQYDSLEGYLFNIQLLRWLFGPLFELHSVKQTGPNEITTRWTMTMNFRLLPWNPELVFTGTSVMSVNPETGKFCRHVDYWDSIKNNEYFSFEGLIDVLKQLRIYKTPDLETPKYQILKRTADYEVRKYEPFIVVDTKGDKLTGSSGFNNVTGYIFGKNTREEKIPMTTPVFTQMMDRELSQVHIQIVLPLERQLSELPEPLLEGVKLKKTEENFAAVTKFSGKPIEEIVLEKENFLRSSLIRDGIRPKSGCMLARYNDPGRTWSFIMRNEVLIWLDTFVLE</sequence>
<proteinExistence type="evidence at transcript level"/>
<evidence type="ECO:0008006" key="3">
    <source>
        <dbReference type="Google" id="ProtNLM"/>
    </source>
</evidence>
<dbReference type="Gene3D" id="3.20.80.10">
    <property type="entry name" value="Regulatory factor, effector binding domain"/>
    <property type="match status" value="1"/>
</dbReference>
<evidence type="ECO:0000313" key="2">
    <source>
        <dbReference type="EMBL" id="ABK24599.1"/>
    </source>
</evidence>
<protein>
    <recommendedName>
        <fullName evidence="3">SOUL heme-binding protein</fullName>
    </recommendedName>
</protein>
<dbReference type="InterPro" id="IPR032710">
    <property type="entry name" value="NTF2-like_dom_sf"/>
</dbReference>
<name>A9NVD8_PICSI</name>
<dbReference type="FunFam" id="3.20.80.10:FF:000008">
    <property type="entry name" value="SOUL heme-binding protein"/>
    <property type="match status" value="1"/>
</dbReference>
<reference evidence="2" key="1">
    <citation type="journal article" date="2008" name="BMC Genomics">
        <title>A conifer genomics resource of 200,000 spruce (Picea spp.) ESTs and 6,464 high-quality, sequence-finished full-length cDNAs for Sitka spruce (Picea sitchensis).</title>
        <authorList>
            <person name="Ralph S.G."/>
            <person name="Chun H.J."/>
            <person name="Kolosova N."/>
            <person name="Cooper D."/>
            <person name="Oddy C."/>
            <person name="Ritland C.E."/>
            <person name="Kirkpatrick R."/>
            <person name="Moore R."/>
            <person name="Barber S."/>
            <person name="Holt R.A."/>
            <person name="Jones S.J."/>
            <person name="Marra M.A."/>
            <person name="Douglas C.J."/>
            <person name="Ritland K."/>
            <person name="Bohlmann J."/>
        </authorList>
    </citation>
    <scope>NUCLEOTIDE SEQUENCE</scope>
    <source>
        <tissue evidence="2">Green portion of the leader tissue</tissue>
    </source>
</reference>
<dbReference type="EMBL" id="EF085292">
    <property type="protein sequence ID" value="ABK24599.1"/>
    <property type="molecule type" value="mRNA"/>
</dbReference>
<dbReference type="InterPro" id="IPR011256">
    <property type="entry name" value="Reg_factor_effector_dom_sf"/>
</dbReference>
<accession>A9NVD8</accession>
<dbReference type="AlphaFoldDB" id="A9NVD8"/>
<dbReference type="PANTHER" id="PTHR11220">
    <property type="entry name" value="HEME-BINDING PROTEIN-RELATED"/>
    <property type="match status" value="1"/>
</dbReference>